<accession>A0A914E0Q0</accession>
<dbReference type="AlphaFoldDB" id="A0A914E0Q0"/>
<dbReference type="WBParaSite" id="ACRNAN_scaffold4936.g19000.t1">
    <property type="protein sequence ID" value="ACRNAN_scaffold4936.g19000.t1"/>
    <property type="gene ID" value="ACRNAN_scaffold4936.g19000"/>
</dbReference>
<name>A0A914E0Q0_9BILA</name>
<dbReference type="Proteomes" id="UP000887540">
    <property type="component" value="Unplaced"/>
</dbReference>
<keyword evidence="1" id="KW-1185">Reference proteome</keyword>
<reference evidence="2" key="1">
    <citation type="submission" date="2022-11" db="UniProtKB">
        <authorList>
            <consortium name="WormBaseParasite"/>
        </authorList>
    </citation>
    <scope>IDENTIFICATION</scope>
</reference>
<evidence type="ECO:0000313" key="2">
    <source>
        <dbReference type="WBParaSite" id="ACRNAN_scaffold4936.g19000.t1"/>
    </source>
</evidence>
<proteinExistence type="predicted"/>
<sequence>MVREVISVHVGQAGVQIGN</sequence>
<evidence type="ECO:0000313" key="1">
    <source>
        <dbReference type="Proteomes" id="UP000887540"/>
    </source>
</evidence>
<organism evidence="1 2">
    <name type="scientific">Acrobeloides nanus</name>
    <dbReference type="NCBI Taxonomy" id="290746"/>
    <lineage>
        <taxon>Eukaryota</taxon>
        <taxon>Metazoa</taxon>
        <taxon>Ecdysozoa</taxon>
        <taxon>Nematoda</taxon>
        <taxon>Chromadorea</taxon>
        <taxon>Rhabditida</taxon>
        <taxon>Tylenchina</taxon>
        <taxon>Cephalobomorpha</taxon>
        <taxon>Cephaloboidea</taxon>
        <taxon>Cephalobidae</taxon>
        <taxon>Acrobeloides</taxon>
    </lineage>
</organism>
<protein>
    <submittedName>
        <fullName evidence="2">Uncharacterized protein</fullName>
    </submittedName>
</protein>